<dbReference type="Proteomes" id="UP001501469">
    <property type="component" value="Unassembled WGS sequence"/>
</dbReference>
<accession>A0ABP7UX05</accession>
<evidence type="ECO:0000313" key="2">
    <source>
        <dbReference type="EMBL" id="GAA4054819.1"/>
    </source>
</evidence>
<gene>
    <name evidence="2" type="ORF">GCM10022409_47410</name>
</gene>
<reference evidence="3" key="1">
    <citation type="journal article" date="2019" name="Int. J. Syst. Evol. Microbiol.">
        <title>The Global Catalogue of Microorganisms (GCM) 10K type strain sequencing project: providing services to taxonomists for standard genome sequencing and annotation.</title>
        <authorList>
            <consortium name="The Broad Institute Genomics Platform"/>
            <consortium name="The Broad Institute Genome Sequencing Center for Infectious Disease"/>
            <person name="Wu L."/>
            <person name="Ma J."/>
        </authorList>
    </citation>
    <scope>NUCLEOTIDE SEQUENCE [LARGE SCALE GENOMIC DNA]</scope>
    <source>
        <strain evidence="3">JCM 17225</strain>
    </source>
</reference>
<evidence type="ECO:0008006" key="4">
    <source>
        <dbReference type="Google" id="ProtNLM"/>
    </source>
</evidence>
<feature type="chain" id="PRO_5046494030" description="Outer membrane protein beta-barrel domain-containing protein" evidence="1">
    <location>
        <begin position="22"/>
        <end position="196"/>
    </location>
</feature>
<protein>
    <recommendedName>
        <fullName evidence="4">Outer membrane protein beta-barrel domain-containing protein</fullName>
    </recommendedName>
</protein>
<organism evidence="2 3">
    <name type="scientific">Hymenobacter glaciei</name>
    <dbReference type="NCBI Taxonomy" id="877209"/>
    <lineage>
        <taxon>Bacteria</taxon>
        <taxon>Pseudomonadati</taxon>
        <taxon>Bacteroidota</taxon>
        <taxon>Cytophagia</taxon>
        <taxon>Cytophagales</taxon>
        <taxon>Hymenobacteraceae</taxon>
        <taxon>Hymenobacter</taxon>
    </lineage>
</organism>
<keyword evidence="1" id="KW-0732">Signal</keyword>
<evidence type="ECO:0000256" key="1">
    <source>
        <dbReference type="SAM" id="SignalP"/>
    </source>
</evidence>
<feature type="signal peptide" evidence="1">
    <location>
        <begin position="1"/>
        <end position="21"/>
    </location>
</feature>
<name>A0ABP7UX05_9BACT</name>
<sequence>MHKKNLVLAWAALLWPLPAVHAQEAAGKGGSIQAAVGVGAQEGNEEGGLGVVYALGYLKSWGAAARWRFNPQIVCGEFSSAGFTDRQDQFYRTTSAGVAVHYDVLRYRAVAVVVSGGGSASYARGLLGTGGEQQLPTEGSRYFHRLYFSANGGVGLRVSPTQGRLAYEFRPLTLQVGTKGFFMGYATVGLEVKLHR</sequence>
<keyword evidence="3" id="KW-1185">Reference proteome</keyword>
<evidence type="ECO:0000313" key="3">
    <source>
        <dbReference type="Proteomes" id="UP001501469"/>
    </source>
</evidence>
<dbReference type="RefSeq" id="WP_345059591.1">
    <property type="nucleotide sequence ID" value="NZ_BAABDK010000035.1"/>
</dbReference>
<dbReference type="EMBL" id="BAABDK010000035">
    <property type="protein sequence ID" value="GAA4054819.1"/>
    <property type="molecule type" value="Genomic_DNA"/>
</dbReference>
<comment type="caution">
    <text evidence="2">The sequence shown here is derived from an EMBL/GenBank/DDBJ whole genome shotgun (WGS) entry which is preliminary data.</text>
</comment>
<proteinExistence type="predicted"/>